<dbReference type="InterPro" id="IPR036250">
    <property type="entry name" value="AcylCo_DH-like_C"/>
</dbReference>
<keyword evidence="3" id="KW-0285">Flavoprotein</keyword>
<dbReference type="SUPFAM" id="SSF56645">
    <property type="entry name" value="Acyl-CoA dehydrogenase NM domain-like"/>
    <property type="match status" value="1"/>
</dbReference>
<dbReference type="PANTHER" id="PTHR43884:SF20">
    <property type="entry name" value="ACYL-COA DEHYDROGENASE FADE28"/>
    <property type="match status" value="1"/>
</dbReference>
<dbReference type="RefSeq" id="WP_191843675.1">
    <property type="nucleotide sequence ID" value="NZ_BAAALB010000032.1"/>
</dbReference>
<evidence type="ECO:0000256" key="6">
    <source>
        <dbReference type="SAM" id="MobiDB-lite"/>
    </source>
</evidence>
<dbReference type="InterPro" id="IPR013786">
    <property type="entry name" value="AcylCoA_DH/ox_N"/>
</dbReference>
<evidence type="ECO:0000256" key="2">
    <source>
        <dbReference type="ARBA" id="ARBA00009347"/>
    </source>
</evidence>
<dbReference type="GO" id="GO:0050660">
    <property type="term" value="F:flavin adenine dinucleotide binding"/>
    <property type="evidence" value="ECO:0007669"/>
    <property type="project" value="InterPro"/>
</dbReference>
<dbReference type="EMBL" id="BONG01000004">
    <property type="protein sequence ID" value="GIF87388.1"/>
    <property type="molecule type" value="Genomic_DNA"/>
</dbReference>
<sequence length="392" mass="40436">MNLDLRYTEEQEALRDSVRAMLTDHAPWARVLKVAESPEPDDADLWRLLSVETGLAALAVPEHLGGAGATVAETAVVLEELGRAVAPVPYLGTTVAAQLLVHLGESDLLRELAGGEPMALALPFDVGPAAPVLSADAGARSAVSRSRAGSSPVAGPRPPGVEVSTAADGSPLLNGTVSSVADALRARVLLVPAGGALFAIDADAAGLRRTPVVSLDETRPLCDLAMWNAPGRLLAAGDRAAAAFDAALVAGAALLASEQLGLAQWCLDTTVEHLKTRYQFGRPVGSFQALKHRLADLWVELVQARAVARHAAAAVAVGDPDARLAAALAQAHCGPVAVRAAEECVQMHGGIGFTWEHPAHLYLKRAKSAAVAYGTAAHHRAALATLADLAPA</sequence>
<dbReference type="AlphaFoldDB" id="A0A8J3NPP2"/>
<dbReference type="GO" id="GO:0003995">
    <property type="term" value="F:acyl-CoA dehydrogenase activity"/>
    <property type="evidence" value="ECO:0007669"/>
    <property type="project" value="TreeGrafter"/>
</dbReference>
<accession>A0A8J3NPP2</accession>
<dbReference type="InterPro" id="IPR009075">
    <property type="entry name" value="AcylCo_DH/oxidase_C"/>
</dbReference>
<dbReference type="PANTHER" id="PTHR43884">
    <property type="entry name" value="ACYL-COA DEHYDROGENASE"/>
    <property type="match status" value="1"/>
</dbReference>
<dbReference type="InterPro" id="IPR037069">
    <property type="entry name" value="AcylCoA_DH/ox_N_sf"/>
</dbReference>
<dbReference type="Gene3D" id="1.20.140.10">
    <property type="entry name" value="Butyryl-CoA Dehydrogenase, subunit A, domain 3"/>
    <property type="match status" value="1"/>
</dbReference>
<proteinExistence type="inferred from homology"/>
<evidence type="ECO:0000256" key="3">
    <source>
        <dbReference type="ARBA" id="ARBA00022630"/>
    </source>
</evidence>
<keyword evidence="4" id="KW-0274">FAD</keyword>
<organism evidence="9 10">
    <name type="scientific">Catellatospora chokoriensis</name>
    <dbReference type="NCBI Taxonomy" id="310353"/>
    <lineage>
        <taxon>Bacteria</taxon>
        <taxon>Bacillati</taxon>
        <taxon>Actinomycetota</taxon>
        <taxon>Actinomycetes</taxon>
        <taxon>Micromonosporales</taxon>
        <taxon>Micromonosporaceae</taxon>
        <taxon>Catellatospora</taxon>
    </lineage>
</organism>
<feature type="domain" description="Acyl-CoA dehydrogenase/oxidase N-terminal" evidence="8">
    <location>
        <begin position="8"/>
        <end position="106"/>
    </location>
</feature>
<evidence type="ECO:0000256" key="4">
    <source>
        <dbReference type="ARBA" id="ARBA00022827"/>
    </source>
</evidence>
<dbReference type="SUPFAM" id="SSF47203">
    <property type="entry name" value="Acyl-CoA dehydrogenase C-terminal domain-like"/>
    <property type="match status" value="1"/>
</dbReference>
<keyword evidence="10" id="KW-1185">Reference proteome</keyword>
<gene>
    <name evidence="9" type="ORF">Cch02nite_08320</name>
</gene>
<dbReference type="Gene3D" id="1.10.540.10">
    <property type="entry name" value="Acyl-CoA dehydrogenase/oxidase, N-terminal domain"/>
    <property type="match status" value="1"/>
</dbReference>
<protein>
    <submittedName>
        <fullName evidence="9">Acyl-CoA dehydrogenase</fullName>
    </submittedName>
</protein>
<evidence type="ECO:0000259" key="8">
    <source>
        <dbReference type="Pfam" id="PF02771"/>
    </source>
</evidence>
<comment type="cofactor">
    <cofactor evidence="1">
        <name>FAD</name>
        <dbReference type="ChEBI" id="CHEBI:57692"/>
    </cofactor>
</comment>
<dbReference type="Proteomes" id="UP000619293">
    <property type="component" value="Unassembled WGS sequence"/>
</dbReference>
<comment type="caution">
    <text evidence="9">The sequence shown here is derived from an EMBL/GenBank/DDBJ whole genome shotgun (WGS) entry which is preliminary data.</text>
</comment>
<evidence type="ECO:0000313" key="10">
    <source>
        <dbReference type="Proteomes" id="UP000619293"/>
    </source>
</evidence>
<reference evidence="9 10" key="1">
    <citation type="submission" date="2021-01" db="EMBL/GenBank/DDBJ databases">
        <title>Whole genome shotgun sequence of Catellatospora chokoriensis NBRC 107358.</title>
        <authorList>
            <person name="Komaki H."/>
            <person name="Tamura T."/>
        </authorList>
    </citation>
    <scope>NUCLEOTIDE SEQUENCE [LARGE SCALE GENOMIC DNA]</scope>
    <source>
        <strain evidence="9 10">NBRC 107358</strain>
    </source>
</reference>
<dbReference type="InterPro" id="IPR009100">
    <property type="entry name" value="AcylCoA_DH/oxidase_NM_dom_sf"/>
</dbReference>
<name>A0A8J3NPP2_9ACTN</name>
<keyword evidence="5" id="KW-0560">Oxidoreductase</keyword>
<evidence type="ECO:0000256" key="5">
    <source>
        <dbReference type="ARBA" id="ARBA00023002"/>
    </source>
</evidence>
<feature type="region of interest" description="Disordered" evidence="6">
    <location>
        <begin position="144"/>
        <end position="167"/>
    </location>
</feature>
<evidence type="ECO:0000256" key="1">
    <source>
        <dbReference type="ARBA" id="ARBA00001974"/>
    </source>
</evidence>
<evidence type="ECO:0000259" key="7">
    <source>
        <dbReference type="Pfam" id="PF00441"/>
    </source>
</evidence>
<feature type="domain" description="Acyl-CoA dehydrogenase/oxidase C-terminal" evidence="7">
    <location>
        <begin position="247"/>
        <end position="384"/>
    </location>
</feature>
<evidence type="ECO:0000313" key="9">
    <source>
        <dbReference type="EMBL" id="GIF87388.1"/>
    </source>
</evidence>
<comment type="similarity">
    <text evidence="2">Belongs to the acyl-CoA dehydrogenase family.</text>
</comment>
<dbReference type="Pfam" id="PF02771">
    <property type="entry name" value="Acyl-CoA_dh_N"/>
    <property type="match status" value="1"/>
</dbReference>
<dbReference type="Pfam" id="PF00441">
    <property type="entry name" value="Acyl-CoA_dh_1"/>
    <property type="match status" value="1"/>
</dbReference>
<feature type="compositionally biased region" description="Low complexity" evidence="6">
    <location>
        <begin position="144"/>
        <end position="154"/>
    </location>
</feature>